<dbReference type="GO" id="GO:0042803">
    <property type="term" value="F:protein homodimerization activity"/>
    <property type="evidence" value="ECO:0007669"/>
    <property type="project" value="InterPro"/>
</dbReference>
<dbReference type="SUPFAM" id="SSF51064">
    <property type="entry name" value="Head domain of nucleotide exchange factor GrpE"/>
    <property type="match status" value="1"/>
</dbReference>
<dbReference type="RefSeq" id="WP_114031135.1">
    <property type="nucleotide sequence ID" value="NZ_QOIL01000014.1"/>
</dbReference>
<keyword evidence="1" id="KW-0143">Chaperone</keyword>
<dbReference type="OrthoDB" id="3207947at2"/>
<name>A0A367FCW9_9ACTN</name>
<evidence type="ECO:0000313" key="4">
    <source>
        <dbReference type="Proteomes" id="UP000253094"/>
    </source>
</evidence>
<feature type="compositionally biased region" description="Basic and acidic residues" evidence="2">
    <location>
        <begin position="228"/>
        <end position="240"/>
    </location>
</feature>
<evidence type="ECO:0000256" key="2">
    <source>
        <dbReference type="SAM" id="MobiDB-lite"/>
    </source>
</evidence>
<dbReference type="Pfam" id="PF01025">
    <property type="entry name" value="GrpE"/>
    <property type="match status" value="1"/>
</dbReference>
<dbReference type="AlphaFoldDB" id="A0A367FCW9"/>
<sequence>MAPPPEPHVSPETAPSPTSGDDRPTAPGPAEKGGDAEGKEPARQIEELARQLAALTETMRREHERAAHREQVIDRLHAENQQLRHGIVQEVLAPVRTALYRLHDTVTRVAARWASDDPPSAELAGPLLAAMADEVAEVLGRTGAERVSVRPGDPYDAALHRPTGTSPVDAGADGTVVEVLADGFVAGDRVLRKASVIVGRADSEAKPDAAKDDAEQVVQDDADGVDGSDDRGGPESRKNGGPDGSGGEDQTARGEDRDGDTDGDTDGGELGGSETGEEPTGPGAESGTEPGTGPGTEPGTQRGKERESE</sequence>
<feature type="compositionally biased region" description="Acidic residues" evidence="2">
    <location>
        <begin position="218"/>
        <end position="227"/>
    </location>
</feature>
<feature type="compositionally biased region" description="Basic and acidic residues" evidence="2">
    <location>
        <begin position="32"/>
        <end position="43"/>
    </location>
</feature>
<reference evidence="3 4" key="1">
    <citation type="submission" date="2018-06" db="EMBL/GenBank/DDBJ databases">
        <title>Sphaerisporangium craniellae sp. nov., isolated from a marine sponge in the South China Sea.</title>
        <authorList>
            <person name="Li L."/>
        </authorList>
    </citation>
    <scope>NUCLEOTIDE SEQUENCE [LARGE SCALE GENOMIC DNA]</scope>
    <source>
        <strain evidence="3 4">CCTCC AA 208026</strain>
    </source>
</reference>
<comment type="caution">
    <text evidence="3">The sequence shown here is derived from an EMBL/GenBank/DDBJ whole genome shotgun (WGS) entry which is preliminary data.</text>
</comment>
<feature type="compositionally biased region" description="Low complexity" evidence="2">
    <location>
        <begin position="278"/>
        <end position="289"/>
    </location>
</feature>
<dbReference type="EMBL" id="QOIL01000014">
    <property type="protein sequence ID" value="RCG28223.1"/>
    <property type="molecule type" value="Genomic_DNA"/>
</dbReference>
<proteinExistence type="predicted"/>
<feature type="region of interest" description="Disordered" evidence="2">
    <location>
        <begin position="1"/>
        <end position="43"/>
    </location>
</feature>
<dbReference type="InterPro" id="IPR009012">
    <property type="entry name" value="GrpE_head"/>
</dbReference>
<gene>
    <name evidence="3" type="primary">grpE</name>
    <name evidence="3" type="ORF">DQ384_24120</name>
</gene>
<keyword evidence="4" id="KW-1185">Reference proteome</keyword>
<dbReference type="GO" id="GO:0006457">
    <property type="term" value="P:protein folding"/>
    <property type="evidence" value="ECO:0007669"/>
    <property type="project" value="InterPro"/>
</dbReference>
<organism evidence="3 4">
    <name type="scientific">Sphaerisporangium album</name>
    <dbReference type="NCBI Taxonomy" id="509200"/>
    <lineage>
        <taxon>Bacteria</taxon>
        <taxon>Bacillati</taxon>
        <taxon>Actinomycetota</taxon>
        <taxon>Actinomycetes</taxon>
        <taxon>Streptosporangiales</taxon>
        <taxon>Streptosporangiaceae</taxon>
        <taxon>Sphaerisporangium</taxon>
    </lineage>
</organism>
<dbReference type="GO" id="GO:0051087">
    <property type="term" value="F:protein-folding chaperone binding"/>
    <property type="evidence" value="ECO:0007669"/>
    <property type="project" value="InterPro"/>
</dbReference>
<dbReference type="InterPro" id="IPR000740">
    <property type="entry name" value="GrpE"/>
</dbReference>
<dbReference type="GO" id="GO:0000774">
    <property type="term" value="F:adenyl-nucleotide exchange factor activity"/>
    <property type="evidence" value="ECO:0007669"/>
    <property type="project" value="InterPro"/>
</dbReference>
<protein>
    <submittedName>
        <fullName evidence="3">Nucleotide exchange factor GrpE</fullName>
    </submittedName>
</protein>
<feature type="region of interest" description="Disordered" evidence="2">
    <location>
        <begin position="150"/>
        <end position="171"/>
    </location>
</feature>
<dbReference type="Gene3D" id="2.30.22.10">
    <property type="entry name" value="Head domain of nucleotide exchange factor GrpE"/>
    <property type="match status" value="1"/>
</dbReference>
<feature type="compositionally biased region" description="Basic and acidic residues" evidence="2">
    <location>
        <begin position="202"/>
        <end position="214"/>
    </location>
</feature>
<evidence type="ECO:0000256" key="1">
    <source>
        <dbReference type="ARBA" id="ARBA00023186"/>
    </source>
</evidence>
<feature type="compositionally biased region" description="Acidic residues" evidence="2">
    <location>
        <begin position="257"/>
        <end position="267"/>
    </location>
</feature>
<dbReference type="Proteomes" id="UP000253094">
    <property type="component" value="Unassembled WGS sequence"/>
</dbReference>
<feature type="region of interest" description="Disordered" evidence="2">
    <location>
        <begin position="202"/>
        <end position="309"/>
    </location>
</feature>
<accession>A0A367FCW9</accession>
<evidence type="ECO:0000313" key="3">
    <source>
        <dbReference type="EMBL" id="RCG28223.1"/>
    </source>
</evidence>